<dbReference type="AlphaFoldDB" id="A0ABD1LMC1"/>
<accession>A0ABD1LMC1</accession>
<organism evidence="1 2">
    <name type="scientific">Flemingia macrophylla</name>
    <dbReference type="NCBI Taxonomy" id="520843"/>
    <lineage>
        <taxon>Eukaryota</taxon>
        <taxon>Viridiplantae</taxon>
        <taxon>Streptophyta</taxon>
        <taxon>Embryophyta</taxon>
        <taxon>Tracheophyta</taxon>
        <taxon>Spermatophyta</taxon>
        <taxon>Magnoliopsida</taxon>
        <taxon>eudicotyledons</taxon>
        <taxon>Gunneridae</taxon>
        <taxon>Pentapetalae</taxon>
        <taxon>rosids</taxon>
        <taxon>fabids</taxon>
        <taxon>Fabales</taxon>
        <taxon>Fabaceae</taxon>
        <taxon>Papilionoideae</taxon>
        <taxon>50 kb inversion clade</taxon>
        <taxon>NPAAA clade</taxon>
        <taxon>indigoferoid/millettioid clade</taxon>
        <taxon>Phaseoleae</taxon>
        <taxon>Flemingia</taxon>
    </lineage>
</organism>
<evidence type="ECO:0000313" key="1">
    <source>
        <dbReference type="EMBL" id="KAL2324095.1"/>
    </source>
</evidence>
<reference evidence="1 2" key="1">
    <citation type="submission" date="2024-08" db="EMBL/GenBank/DDBJ databases">
        <title>Insights into the chromosomal genome structure of Flemingia macrophylla.</title>
        <authorList>
            <person name="Ding Y."/>
            <person name="Zhao Y."/>
            <person name="Bi W."/>
            <person name="Wu M."/>
            <person name="Zhao G."/>
            <person name="Gong Y."/>
            <person name="Li W."/>
            <person name="Zhang P."/>
        </authorList>
    </citation>
    <scope>NUCLEOTIDE SEQUENCE [LARGE SCALE GENOMIC DNA]</scope>
    <source>
        <strain evidence="1">DYQJB</strain>
        <tissue evidence="1">Leaf</tissue>
    </source>
</reference>
<proteinExistence type="predicted"/>
<comment type="caution">
    <text evidence="1">The sequence shown here is derived from an EMBL/GenBank/DDBJ whole genome shotgun (WGS) entry which is preliminary data.</text>
</comment>
<dbReference type="Proteomes" id="UP001603857">
    <property type="component" value="Unassembled WGS sequence"/>
</dbReference>
<name>A0ABD1LMC1_9FABA</name>
<evidence type="ECO:0000313" key="2">
    <source>
        <dbReference type="Proteomes" id="UP001603857"/>
    </source>
</evidence>
<protein>
    <submittedName>
        <fullName evidence="1">Uncharacterized protein</fullName>
    </submittedName>
</protein>
<sequence length="92" mass="10098">MPIDQHHAQVFICASKVASASSNKSLALSSTHVKRDVHESTLAKKKVRDALVTLYVLKEVSKSISKTYDFNRGGEGQVQGNRVLDVVFTLVL</sequence>
<gene>
    <name evidence="1" type="ORF">Fmac_023153</name>
</gene>
<keyword evidence="2" id="KW-1185">Reference proteome</keyword>
<dbReference type="EMBL" id="JBGMDY010000008">
    <property type="protein sequence ID" value="KAL2324095.1"/>
    <property type="molecule type" value="Genomic_DNA"/>
</dbReference>